<accession>A0A7X0I969</accession>
<dbReference type="AlphaFoldDB" id="A0A7X0I969"/>
<dbReference type="RefSeq" id="WP_184978218.1">
    <property type="nucleotide sequence ID" value="NZ_BAAALO010000069.1"/>
</dbReference>
<dbReference type="Proteomes" id="UP000555564">
    <property type="component" value="Unassembled WGS sequence"/>
</dbReference>
<keyword evidence="2" id="KW-1185">Reference proteome</keyword>
<dbReference type="PANTHER" id="PTHR38479:SF2">
    <property type="entry name" value="WINGED HELIX DNA-BINDING DOMAIN-CONTAINING PROTEIN"/>
    <property type="match status" value="1"/>
</dbReference>
<evidence type="ECO:0008006" key="3">
    <source>
        <dbReference type="Google" id="ProtNLM"/>
    </source>
</evidence>
<dbReference type="PANTHER" id="PTHR38479">
    <property type="entry name" value="LMO0824 PROTEIN"/>
    <property type="match status" value="1"/>
</dbReference>
<organism evidence="1 2">
    <name type="scientific">Sphaerisporangium rubeum</name>
    <dbReference type="NCBI Taxonomy" id="321317"/>
    <lineage>
        <taxon>Bacteria</taxon>
        <taxon>Bacillati</taxon>
        <taxon>Actinomycetota</taxon>
        <taxon>Actinomycetes</taxon>
        <taxon>Streptosporangiales</taxon>
        <taxon>Streptosporangiaceae</taxon>
        <taxon>Sphaerisporangium</taxon>
    </lineage>
</organism>
<dbReference type="Pfam" id="PF06224">
    <property type="entry name" value="AlkZ-like"/>
    <property type="match status" value="1"/>
</dbReference>
<evidence type="ECO:0000313" key="1">
    <source>
        <dbReference type="EMBL" id="MBB6470924.1"/>
    </source>
</evidence>
<gene>
    <name evidence="1" type="ORF">BJ992_000355</name>
</gene>
<comment type="caution">
    <text evidence="1">The sequence shown here is derived from an EMBL/GenBank/DDBJ whole genome shotgun (WGS) entry which is preliminary data.</text>
</comment>
<protein>
    <recommendedName>
        <fullName evidence="3">Winged helix DNA-binding domain-containing protein</fullName>
    </recommendedName>
</protein>
<evidence type="ECO:0000313" key="2">
    <source>
        <dbReference type="Proteomes" id="UP000555564"/>
    </source>
</evidence>
<dbReference type="EMBL" id="JACHIU010000001">
    <property type="protein sequence ID" value="MBB6470924.1"/>
    <property type="molecule type" value="Genomic_DNA"/>
</dbReference>
<reference evidence="1 2" key="1">
    <citation type="submission" date="2020-08" db="EMBL/GenBank/DDBJ databases">
        <title>Sequencing the genomes of 1000 actinobacteria strains.</title>
        <authorList>
            <person name="Klenk H.-P."/>
        </authorList>
    </citation>
    <scope>NUCLEOTIDE SEQUENCE [LARGE SCALE GENOMIC DNA]</scope>
    <source>
        <strain evidence="1 2">DSM 44936</strain>
    </source>
</reference>
<proteinExistence type="predicted"/>
<name>A0A7X0I969_9ACTN</name>
<sequence length="366" mass="39718">MASEGVRLSWTQALAWRMARHHLLERAATQDIAGVAGDICGLHAQVMSSAELSLWARVDGLPRDAVSKALWTDRSLVKLWATRRTLHLLPAAGLEVWLAALGTLSGGFTGATPQDVKAITEAVGDALAGRPLTREELALEVARLTGSQEYAGWVRSSWGSALKAASLRGLLCFAESEGNRVRFTSPASLPTGSTGPLPPEVGLREVARRFLHAYGPATAADLGRWWMETRSGRKVLPMLESLGDDVAEVDVEGETAFMLAADVPDVVAARPRDVARLLPAFDPWVMGMARREPLIDPRHVGRVYRQQGWVSPVILVNGRVAGVWRHKRTGRRLAVELEPFEPPAAWTEPQLAAEIGRLAAFLGCDL</sequence>
<dbReference type="InterPro" id="IPR009351">
    <property type="entry name" value="AlkZ-like"/>
</dbReference>